<comment type="caution">
    <text evidence="3">The sequence shown here is derived from an EMBL/GenBank/DDBJ whole genome shotgun (WGS) entry which is preliminary data.</text>
</comment>
<feature type="coiled-coil region" evidence="1">
    <location>
        <begin position="38"/>
        <end position="100"/>
    </location>
</feature>
<feature type="coiled-coil region" evidence="1">
    <location>
        <begin position="380"/>
        <end position="499"/>
    </location>
</feature>
<evidence type="ECO:0000313" key="4">
    <source>
        <dbReference type="Proteomes" id="UP000541610"/>
    </source>
</evidence>
<evidence type="ECO:0000256" key="2">
    <source>
        <dbReference type="SAM" id="MobiDB-lite"/>
    </source>
</evidence>
<dbReference type="OrthoDB" id="120976at2759"/>
<feature type="region of interest" description="Disordered" evidence="2">
    <location>
        <begin position="754"/>
        <end position="884"/>
    </location>
</feature>
<gene>
    <name evidence="3" type="ORF">FOZ60_009251</name>
</gene>
<accession>A0A7J6NHJ3</accession>
<feature type="compositionally biased region" description="Basic and acidic residues" evidence="2">
    <location>
        <begin position="166"/>
        <end position="177"/>
    </location>
</feature>
<protein>
    <submittedName>
        <fullName evidence="3">Uncharacterized protein</fullName>
    </submittedName>
</protein>
<evidence type="ECO:0000256" key="1">
    <source>
        <dbReference type="SAM" id="Coils"/>
    </source>
</evidence>
<dbReference type="Proteomes" id="UP000541610">
    <property type="component" value="Unassembled WGS sequence"/>
</dbReference>
<feature type="compositionally biased region" description="Polar residues" evidence="2">
    <location>
        <begin position="150"/>
        <end position="159"/>
    </location>
</feature>
<feature type="compositionally biased region" description="Basic and acidic residues" evidence="2">
    <location>
        <begin position="766"/>
        <end position="776"/>
    </location>
</feature>
<dbReference type="AlphaFoldDB" id="A0A7J6NHJ3"/>
<evidence type="ECO:0000313" key="3">
    <source>
        <dbReference type="EMBL" id="KAF4683363.1"/>
    </source>
</evidence>
<organism evidence="3 4">
    <name type="scientific">Perkinsus olseni</name>
    <name type="common">Perkinsus atlanticus</name>
    <dbReference type="NCBI Taxonomy" id="32597"/>
    <lineage>
        <taxon>Eukaryota</taxon>
        <taxon>Sar</taxon>
        <taxon>Alveolata</taxon>
        <taxon>Perkinsozoa</taxon>
        <taxon>Perkinsea</taxon>
        <taxon>Perkinsida</taxon>
        <taxon>Perkinsidae</taxon>
        <taxon>Perkinsus</taxon>
    </lineage>
</organism>
<feature type="compositionally biased region" description="Low complexity" evidence="2">
    <location>
        <begin position="821"/>
        <end position="835"/>
    </location>
</feature>
<feature type="region of interest" description="Disordered" evidence="2">
    <location>
        <begin position="145"/>
        <end position="177"/>
    </location>
</feature>
<keyword evidence="1" id="KW-0175">Coiled coil</keyword>
<feature type="coiled-coil region" evidence="1">
    <location>
        <begin position="282"/>
        <end position="344"/>
    </location>
</feature>
<dbReference type="EMBL" id="JABANP010000372">
    <property type="protein sequence ID" value="KAF4683363.1"/>
    <property type="molecule type" value="Genomic_DNA"/>
</dbReference>
<dbReference type="SUPFAM" id="SSF52047">
    <property type="entry name" value="RNI-like"/>
    <property type="match status" value="1"/>
</dbReference>
<proteinExistence type="predicted"/>
<reference evidence="3 4" key="1">
    <citation type="submission" date="2020-04" db="EMBL/GenBank/DDBJ databases">
        <title>Perkinsus olseni comparative genomics.</title>
        <authorList>
            <person name="Bogema D.R."/>
        </authorList>
    </citation>
    <scope>NUCLEOTIDE SEQUENCE [LARGE SCALE GENOMIC DNA]</scope>
    <source>
        <strain evidence="3">00978-12</strain>
    </source>
</reference>
<feature type="coiled-coil region" evidence="1">
    <location>
        <begin position="219"/>
        <end position="253"/>
    </location>
</feature>
<name>A0A7J6NHJ3_PEROL</name>
<sequence>MADNFRASEITFLQQQNAAIFERMERCEGERDEALVLVQSWKDRRAEFERNFELTKNKLKAVKEIINNNSSEMSLKVEHLAQMAKQNQGLLTVLEQLESSKREIEEGERTRKENMVRLAVIERDFKSAKEEAGERVRNAKVGGLFLPGPSRSSSSQAQLATLKGRLRSESDKGNQKRTELMNLEARVRVDIEALEQAVQVVKQKNLEYVTRCNRDDQTHSALESERVQLQRELEELRELRAAKQRELQGEQENRDEFGRSKAVLMKEIDQEESLLLSRKSALASAETTNEQLQQSMRAQDRNIREAADKTYALMDSLRAENVEYKKAESEDTSQEKRVRNLEKTCQNHTAKINMEISAREAAEAETKVKNTEAGGIKRKNKKFEEGIAEAQKQAEKKQKEIKGLLAEVNAIQAKNASLSSRIDAGEEEINASRGSELAVEVPGIFGLLGELGSLEESCKELTESCSDLRTRISMANAANGQHRAKVQQLKNELAFIRREDGLDESGRQRPILIHSNDSTLVDKLQMNSFLYEAQQQRNPVPMLIEKIAQLLELLHFEQKAADRYLGDLAKSNSLVANLRQLNLELTGKKSGMTSFKAQLIGRVVQNQMDASSSSPSSSELVLTGLLMQDRDLRDVMGLVRAYGVEDGIQGLYLDKNLIDDNATTTLLTILHELPYLKYLDLSENQLSKEALNMVESQLRAMDGVTQTSHTADGLLEVRSGNQIRLKVKIGEQGACRPEASAKLIQIINTMGKGGSTDDDANLKSQVKNEEDVKSHLESPSGVRMSLLGIKTHGDSRPPKNTVPIGIGGPGDLSALDHRRSSAVSEASSASSAARRYGGREKGPASRKSGKSSREQLAPVVERAPDPKVLDKWQAGTYTKADSPE</sequence>
<dbReference type="Gene3D" id="3.80.10.10">
    <property type="entry name" value="Ribonuclease Inhibitor"/>
    <property type="match status" value="1"/>
</dbReference>
<dbReference type="InterPro" id="IPR032675">
    <property type="entry name" value="LRR_dom_sf"/>
</dbReference>